<evidence type="ECO:0000313" key="7">
    <source>
        <dbReference type="Proteomes" id="UP000799766"/>
    </source>
</evidence>
<dbReference type="Pfam" id="PF00012">
    <property type="entry name" value="HSP70"/>
    <property type="match status" value="1"/>
</dbReference>
<dbReference type="GO" id="GO:0005524">
    <property type="term" value="F:ATP binding"/>
    <property type="evidence" value="ECO:0007669"/>
    <property type="project" value="UniProtKB-KW"/>
</dbReference>
<evidence type="ECO:0000256" key="1">
    <source>
        <dbReference type="ARBA" id="ARBA00022741"/>
    </source>
</evidence>
<evidence type="ECO:0000256" key="4">
    <source>
        <dbReference type="SAM" id="MobiDB-lite"/>
    </source>
</evidence>
<dbReference type="SUPFAM" id="SSF100934">
    <property type="entry name" value="Heat shock protein 70kD (HSP70), C-terminal subdomain"/>
    <property type="match status" value="1"/>
</dbReference>
<keyword evidence="7" id="KW-1185">Reference proteome</keyword>
<dbReference type="AlphaFoldDB" id="A0A6A6PD03"/>
<sequence length="1044" mass="112835">MASHGHHRRHHRLPSLRVLLPLLFLLFASTAHAASSILGVDLGTEYIKAALVKPGIPLEIVLSKDSKRKEAAAVAFKPIGGTAGGARESGALLPERVYGADALALAARLPGDVYANLKPLLGADVRAAAEAATAAATEEAGSAGVEDVALEYVRRHPALQIVGAPHTDGHTAAFRSGAFSRSSPPTGGSSSFANLDDDDDDGEPPFSVEELLAMQLANVRENAETLAGPGQRVTDAVFTVPPFFGAAERAALQTAAQLAGLKVHALLSDGLAVGINYGTTRVFPDVTKGEAPERHLVFDMGAGSTTASVLEFAQRSVRDIGRFNKTVQEIRVLGVGHDRGLGGDLLNGLIVDDMAARFAASTAAKEADESVTPELVKAQPRAAAKLWREAERVRHVLSANTETYASFESLYKDADFRYKLTRAEFEALAAPLAGRVGGPVADALAMAGLKMADVDSVILHGGAVRTPFVQRGLEAAVGEPKKLRGSVNADEAAVMGAAFKGAALNPSFRVKEIRATDIGGHVFETVFEGGGAERRGTLFEPTGPLGEIRDVRFEDLDREVAFAAWGLGDELWSAKSSNLTQAVKKMQGLGCERQDVRASAQVRLSAVDGLPELVGGKAECAASIAGKKGGMVEDMKGFFGFGGKKEGQEVLEDAEGGEQKEGGEEGEKKAEEKKGGKKEKEEKEEEPIALVAFEVDRKGLEKYRPTREQFKKMKDRLKALAASDASRRAREEALNSFEAFVYKARDLLTDGRFLSALVDAERDALSAAVDRASTWLHGDTPDGSAAIDSTTDVLSDELDKLKELAEPALQRLRDEDNRPVLVDALKAAMGKTKAMLDFVREDVARHEREFMAALREARSREAKEAGEGSEAGETAESEMQRLEKLDEVDINKEIERIGQLELPDHYVSAFNTTDMSWLGYVYDHVSSWLEEKGKEQEGLLPRDEPALGVDELISKTRMLEGIVPQLVQRKLDAEKNRAKKEREERKSKLQKEKERNDEKRREREREEKGGLGEEEAPVEDVPPLEEEGGQQQKGKAEEGEHDEL</sequence>
<dbReference type="InterPro" id="IPR029048">
    <property type="entry name" value="HSP70_C_sf"/>
</dbReference>
<dbReference type="SUPFAM" id="SSF53067">
    <property type="entry name" value="Actin-like ATPase domain"/>
    <property type="match status" value="2"/>
</dbReference>
<keyword evidence="5" id="KW-0732">Signal</keyword>
<gene>
    <name evidence="6" type="ORF">BDY21DRAFT_383003</name>
</gene>
<dbReference type="InterPro" id="IPR043129">
    <property type="entry name" value="ATPase_NBD"/>
</dbReference>
<evidence type="ECO:0000313" key="6">
    <source>
        <dbReference type="EMBL" id="KAF2461865.1"/>
    </source>
</evidence>
<dbReference type="GO" id="GO:0140662">
    <property type="term" value="F:ATP-dependent protein folding chaperone"/>
    <property type="evidence" value="ECO:0007669"/>
    <property type="project" value="InterPro"/>
</dbReference>
<dbReference type="CDD" id="cd10230">
    <property type="entry name" value="ASKHA_NBD_HSP70_HYOU1"/>
    <property type="match status" value="1"/>
</dbReference>
<keyword evidence="2" id="KW-0067">ATP-binding</keyword>
<dbReference type="PANTHER" id="PTHR45639">
    <property type="entry name" value="HSC70CB, ISOFORM G-RELATED"/>
    <property type="match status" value="1"/>
</dbReference>
<dbReference type="GO" id="GO:0034663">
    <property type="term" value="C:endoplasmic reticulum chaperone complex"/>
    <property type="evidence" value="ECO:0007669"/>
    <property type="project" value="TreeGrafter"/>
</dbReference>
<evidence type="ECO:0000256" key="3">
    <source>
        <dbReference type="ARBA" id="ARBA00023186"/>
    </source>
</evidence>
<feature type="region of interest" description="Disordered" evidence="4">
    <location>
        <begin position="973"/>
        <end position="1044"/>
    </location>
</feature>
<dbReference type="EMBL" id="MU001670">
    <property type="protein sequence ID" value="KAF2461865.1"/>
    <property type="molecule type" value="Genomic_DNA"/>
</dbReference>
<dbReference type="InterPro" id="IPR013126">
    <property type="entry name" value="Hsp_70_fam"/>
</dbReference>
<feature type="compositionally biased region" description="Low complexity" evidence="4">
    <location>
        <begin position="172"/>
        <end position="191"/>
    </location>
</feature>
<name>A0A6A6PD03_9PEZI</name>
<feature type="signal peptide" evidence="5">
    <location>
        <begin position="1"/>
        <end position="33"/>
    </location>
</feature>
<feature type="compositionally biased region" description="Acidic residues" evidence="4">
    <location>
        <begin position="1012"/>
        <end position="1028"/>
    </location>
</feature>
<dbReference type="GO" id="GO:0030968">
    <property type="term" value="P:endoplasmic reticulum unfolded protein response"/>
    <property type="evidence" value="ECO:0007669"/>
    <property type="project" value="TreeGrafter"/>
</dbReference>
<feature type="compositionally biased region" description="Basic and acidic residues" evidence="4">
    <location>
        <begin position="657"/>
        <end position="681"/>
    </location>
</feature>
<accession>A0A6A6PD03</accession>
<dbReference type="Gene3D" id="3.90.640.10">
    <property type="entry name" value="Actin, Chain A, domain 4"/>
    <property type="match status" value="1"/>
</dbReference>
<dbReference type="Proteomes" id="UP000799766">
    <property type="component" value="Unassembled WGS sequence"/>
</dbReference>
<proteinExistence type="predicted"/>
<dbReference type="PANTHER" id="PTHR45639:SF3">
    <property type="entry name" value="HYPOXIA UP-REGULATED PROTEIN 1"/>
    <property type="match status" value="1"/>
</dbReference>
<dbReference type="Gene3D" id="3.30.30.30">
    <property type="match status" value="2"/>
</dbReference>
<evidence type="ECO:0000256" key="5">
    <source>
        <dbReference type="SAM" id="SignalP"/>
    </source>
</evidence>
<feature type="compositionally biased region" description="Basic and acidic residues" evidence="4">
    <location>
        <begin position="1034"/>
        <end position="1044"/>
    </location>
</feature>
<feature type="chain" id="PRO_5025676837" evidence="5">
    <location>
        <begin position="34"/>
        <end position="1044"/>
    </location>
</feature>
<protein>
    <submittedName>
        <fullName evidence="6">Hsp70 protein-domain-containing protein</fullName>
    </submittedName>
</protein>
<evidence type="ECO:0000256" key="2">
    <source>
        <dbReference type="ARBA" id="ARBA00022840"/>
    </source>
</evidence>
<keyword evidence="3" id="KW-0143">Chaperone</keyword>
<feature type="region of interest" description="Disordered" evidence="4">
    <location>
        <begin position="651"/>
        <end position="686"/>
    </location>
</feature>
<dbReference type="Gene3D" id="1.20.1270.10">
    <property type="match status" value="1"/>
</dbReference>
<dbReference type="Gene3D" id="3.30.420.40">
    <property type="match status" value="3"/>
</dbReference>
<reference evidence="6" key="1">
    <citation type="journal article" date="2020" name="Stud. Mycol.">
        <title>101 Dothideomycetes genomes: a test case for predicting lifestyles and emergence of pathogens.</title>
        <authorList>
            <person name="Haridas S."/>
            <person name="Albert R."/>
            <person name="Binder M."/>
            <person name="Bloem J."/>
            <person name="Labutti K."/>
            <person name="Salamov A."/>
            <person name="Andreopoulos B."/>
            <person name="Baker S."/>
            <person name="Barry K."/>
            <person name="Bills G."/>
            <person name="Bluhm B."/>
            <person name="Cannon C."/>
            <person name="Castanera R."/>
            <person name="Culley D."/>
            <person name="Daum C."/>
            <person name="Ezra D."/>
            <person name="Gonzalez J."/>
            <person name="Henrissat B."/>
            <person name="Kuo A."/>
            <person name="Liang C."/>
            <person name="Lipzen A."/>
            <person name="Lutzoni F."/>
            <person name="Magnuson J."/>
            <person name="Mondo S."/>
            <person name="Nolan M."/>
            <person name="Ohm R."/>
            <person name="Pangilinan J."/>
            <person name="Park H.-J."/>
            <person name="Ramirez L."/>
            <person name="Alfaro M."/>
            <person name="Sun H."/>
            <person name="Tritt A."/>
            <person name="Yoshinaga Y."/>
            <person name="Zwiers L.-H."/>
            <person name="Turgeon B."/>
            <person name="Goodwin S."/>
            <person name="Spatafora J."/>
            <person name="Crous P."/>
            <person name="Grigoriev I."/>
        </authorList>
    </citation>
    <scope>NUCLEOTIDE SEQUENCE</scope>
    <source>
        <strain evidence="6">ATCC 16933</strain>
    </source>
</reference>
<organism evidence="6 7">
    <name type="scientific">Lineolata rhizophorae</name>
    <dbReference type="NCBI Taxonomy" id="578093"/>
    <lineage>
        <taxon>Eukaryota</taxon>
        <taxon>Fungi</taxon>
        <taxon>Dikarya</taxon>
        <taxon>Ascomycota</taxon>
        <taxon>Pezizomycotina</taxon>
        <taxon>Dothideomycetes</taxon>
        <taxon>Dothideomycetes incertae sedis</taxon>
        <taxon>Lineolatales</taxon>
        <taxon>Lineolataceae</taxon>
        <taxon>Lineolata</taxon>
    </lineage>
</organism>
<dbReference type="OrthoDB" id="10262720at2759"/>
<feature type="compositionally biased region" description="Basic and acidic residues" evidence="4">
    <location>
        <begin position="973"/>
        <end position="1011"/>
    </location>
</feature>
<feature type="region of interest" description="Disordered" evidence="4">
    <location>
        <begin position="172"/>
        <end position="206"/>
    </location>
</feature>
<keyword evidence="1" id="KW-0547">Nucleotide-binding</keyword>